<dbReference type="RefSeq" id="WP_011480266.1">
    <property type="nucleotide sequence ID" value="NC_007947.1"/>
</dbReference>
<dbReference type="EvolutionaryTrace" id="Q1GZM5"/>
<dbReference type="InterPro" id="IPR051783">
    <property type="entry name" value="NAD(P)-dependent_oxidoreduct"/>
</dbReference>
<dbReference type="CDD" id="cd05266">
    <property type="entry name" value="SDR_a4"/>
    <property type="match status" value="1"/>
</dbReference>
<dbReference type="Proteomes" id="UP000002440">
    <property type="component" value="Chromosome"/>
</dbReference>
<dbReference type="AlphaFoldDB" id="Q1GZM5"/>
<dbReference type="PANTHER" id="PTHR48079:SF6">
    <property type="entry name" value="NAD(P)-BINDING DOMAIN-CONTAINING PROTEIN-RELATED"/>
    <property type="match status" value="1"/>
</dbReference>
<evidence type="ECO:0000259" key="1">
    <source>
        <dbReference type="Pfam" id="PF01370"/>
    </source>
</evidence>
<reference evidence="2 3" key="1">
    <citation type="submission" date="2006-03" db="EMBL/GenBank/DDBJ databases">
        <title>Complete sequence of Methylobacillus flagellatus KT.</title>
        <authorList>
            <consortium name="US DOE Joint Genome Institute"/>
            <person name="Copeland A."/>
            <person name="Lucas S."/>
            <person name="Lapidus A."/>
            <person name="Barry K."/>
            <person name="Detter J.C."/>
            <person name="Glavina del Rio T."/>
            <person name="Hammon N."/>
            <person name="Israni S."/>
            <person name="Dalin E."/>
            <person name="Tice H."/>
            <person name="Pitluck S."/>
            <person name="Brettin T."/>
            <person name="Bruce D."/>
            <person name="Han C."/>
            <person name="Tapia R."/>
            <person name="Saunders E."/>
            <person name="Gilna P."/>
            <person name="Schmutz J."/>
            <person name="Larimer F."/>
            <person name="Land M."/>
            <person name="Kyrpides N."/>
            <person name="Anderson I."/>
            <person name="Richardson P."/>
        </authorList>
    </citation>
    <scope>NUCLEOTIDE SEQUENCE [LARGE SCALE GENOMIC DNA]</scope>
    <source>
        <strain evidence="3">KT / ATCC 51484 / DSM 6875</strain>
    </source>
</reference>
<dbReference type="OrthoDB" id="9808276at2"/>
<dbReference type="PANTHER" id="PTHR48079">
    <property type="entry name" value="PROTEIN YEEZ"/>
    <property type="match status" value="1"/>
</dbReference>
<dbReference type="KEGG" id="mfa:Mfla_2045"/>
<reference evidence="4" key="2">
    <citation type="submission" date="2009-03" db="PDB data bank">
        <title>Structure of putative NAD-dependent epimerase/dehydratase from methylobacillus flagellatus.</title>
        <authorList>
            <person name="Ramagopal U.A."/>
            <person name="Morano C."/>
            <person name="Burley S.K."/>
            <person name="Almo S.C."/>
        </authorList>
    </citation>
    <scope>X-RAY CRYSTALLOGRAPHY (1.44 ANGSTROMS) OF 2-276</scope>
</reference>
<organism evidence="2 3">
    <name type="scientific">Methylobacillus flagellatus (strain ATCC 51484 / DSM 6875 / VKM B-1610 / KT)</name>
    <dbReference type="NCBI Taxonomy" id="265072"/>
    <lineage>
        <taxon>Bacteria</taxon>
        <taxon>Pseudomonadati</taxon>
        <taxon>Pseudomonadota</taxon>
        <taxon>Betaproteobacteria</taxon>
        <taxon>Nitrosomonadales</taxon>
        <taxon>Methylophilaceae</taxon>
        <taxon>Methylobacillus</taxon>
    </lineage>
</organism>
<dbReference type="SMR" id="Q1GZM5"/>
<dbReference type="GO" id="GO:0004029">
    <property type="term" value="F:aldehyde dehydrogenase (NAD+) activity"/>
    <property type="evidence" value="ECO:0007669"/>
    <property type="project" value="TreeGrafter"/>
</dbReference>
<dbReference type="GO" id="GO:0005737">
    <property type="term" value="C:cytoplasm"/>
    <property type="evidence" value="ECO:0007669"/>
    <property type="project" value="TreeGrafter"/>
</dbReference>
<dbReference type="InterPro" id="IPR001509">
    <property type="entry name" value="Epimerase_deHydtase"/>
</dbReference>
<keyword evidence="4" id="KW-0002">3D-structure</keyword>
<dbReference type="EMBL" id="CP000284">
    <property type="protein sequence ID" value="ABE50312.1"/>
    <property type="molecule type" value="Genomic_DNA"/>
</dbReference>
<sequence>MSKILIAGCGDLGLELARRLTAQGHEVTGLRRSAQPMPAGVQTLIADVTRPDTLASIVHLRPEILVYCVAASEYSDEHYRLSYVEGLRNTLSALEGAPLQHVFFVSSTGVYGQEVEEWLDEDTPPIAKDFSGKRMLEAEALLAAYSSTILRFSGIYGPGRLRMIRQAQTPEQWPARNAWTNRIHRDDGAAFIAYLIQQRSHAVPERLYIVTDNQPLPVHDLLRWLADRQGIAYPAGATPPVQGNKKLSNARLLASGYQLIYPDYVSGYGALLAAMRP</sequence>
<evidence type="ECO:0007829" key="4">
    <source>
        <dbReference type="PDB" id="3GPI"/>
    </source>
</evidence>
<dbReference type="STRING" id="265072.Mfla_2045"/>
<name>Q1GZM5_METFK</name>
<dbReference type="PDBsum" id="3GPI"/>
<dbReference type="PDB" id="3GPI">
    <property type="method" value="X-ray"/>
    <property type="resolution" value="1.44 A"/>
    <property type="chains" value="A=2-276"/>
</dbReference>
<protein>
    <submittedName>
        <fullName evidence="2">NAD-dependent epimerase/dehydratase</fullName>
    </submittedName>
</protein>
<dbReference type="Pfam" id="PF01370">
    <property type="entry name" value="Epimerase"/>
    <property type="match status" value="1"/>
</dbReference>
<keyword evidence="3" id="KW-1185">Reference proteome</keyword>
<proteinExistence type="evidence at protein level"/>
<evidence type="ECO:0000313" key="2">
    <source>
        <dbReference type="EMBL" id="ABE50312.1"/>
    </source>
</evidence>
<dbReference type="InterPro" id="IPR036291">
    <property type="entry name" value="NAD(P)-bd_dom_sf"/>
</dbReference>
<gene>
    <name evidence="2" type="ordered locus">Mfla_2045</name>
</gene>
<dbReference type="SUPFAM" id="SSF51735">
    <property type="entry name" value="NAD(P)-binding Rossmann-fold domains"/>
    <property type="match status" value="1"/>
</dbReference>
<evidence type="ECO:0000313" key="3">
    <source>
        <dbReference type="Proteomes" id="UP000002440"/>
    </source>
</evidence>
<dbReference type="HOGENOM" id="CLU_007383_11_2_4"/>
<dbReference type="Gene3D" id="3.40.50.720">
    <property type="entry name" value="NAD(P)-binding Rossmann-like Domain"/>
    <property type="match status" value="1"/>
</dbReference>
<accession>Q1GZM5</accession>
<dbReference type="eggNOG" id="COG0451">
    <property type="taxonomic scope" value="Bacteria"/>
</dbReference>
<feature type="domain" description="NAD-dependent epimerase/dehydratase" evidence="1">
    <location>
        <begin position="4"/>
        <end position="204"/>
    </location>
</feature>